<feature type="non-terminal residue" evidence="1">
    <location>
        <position position="1"/>
    </location>
</feature>
<evidence type="ECO:0000313" key="1">
    <source>
        <dbReference type="EMBL" id="EMG47716.1"/>
    </source>
</evidence>
<dbReference type="GO" id="GO:0006893">
    <property type="term" value="P:Golgi to plasma membrane transport"/>
    <property type="evidence" value="ECO:0007669"/>
    <property type="project" value="UniProtKB-ARBA"/>
</dbReference>
<dbReference type="GO" id="GO:0034044">
    <property type="term" value="C:exomer complex"/>
    <property type="evidence" value="ECO:0007669"/>
    <property type="project" value="TreeGrafter"/>
</dbReference>
<name>M3IMV5_CANMX</name>
<dbReference type="SUPFAM" id="SSF48452">
    <property type="entry name" value="TPR-like"/>
    <property type="match status" value="1"/>
</dbReference>
<sequence>MTSILSIPSIDSTPNIRENNFGEILGLRANLQSQDIGPSDLIHRSIYAGSKSALYNQEDFLLDKSKKDDDGYIGYYHFINGMKLANIEPYLTDLINHNAPYKRDVIITYCTYNIFTKSDFRIKYVVHHKDLSVDKTYQVGNRVVKSPPDNQYLLELEASQIVRFFYYLDNPHFQKIGLVSFDNFVNSKNNIKESMDVLIKFLQKGHLSGTRAMYGAVTSCGDDKKTNYYRNRLVDAIIRLDGLAGNNSSNNSDVVGRIKELYGSEFTYVMLMLCQGDELGYVKLINDSIMNNDLYTTQSALILVEQVKFLISREQYAMALEIAKKTILILPLDYDCWFHLALTYILVKDFENALLVINSLPIIINKHTDPNDSSPDLFVDTFIERLELNEEVISERSFAQYFPNPKNVKGEDLASIYKMWHDFFLFNPLARHPMVGQHFLQSPLVNSSAIEIASVDTILIKTCGPNSNKTISASQSAGTGSSSILDFTRKSTWGRTYDLFSFMIALVGWDHVIHLKSKIFKSRSAYNDNDSSRDKNYVVDHGVKEKLLTCETWLEQLFITIYEDLRTLMTTIANNKQQERSALEWEMIGLLGWPVKYNLRDSISSLVTSVMGKNVQGEFDYFGTVQVLEIYDEFILDNLNFHDNYNGKFLSNKLILKISSNKMYDNLIKSLEDEYFKLDFILLSIMKLVSWNARWYQYSPNYLVTSILQKLITRYDPVYLMTRIKIIFEQNKKQKTVKSFFGGVKKSKETPYEFHESDTIFNYINYLINWIDEIY</sequence>
<dbReference type="eggNOG" id="ENOG502QRF3">
    <property type="taxonomic scope" value="Eukaryota"/>
</dbReference>
<dbReference type="Proteomes" id="UP000011777">
    <property type="component" value="Unassembled WGS sequence"/>
</dbReference>
<dbReference type="OMA" id="RKSTWGR"/>
<dbReference type="EMBL" id="AOGT01001423">
    <property type="protein sequence ID" value="EMG47716.1"/>
    <property type="molecule type" value="Genomic_DNA"/>
</dbReference>
<dbReference type="PANTHER" id="PTHR31975">
    <property type="entry name" value="BUD SITE SELECTION PROTEIN 7-RELATED"/>
    <property type="match status" value="1"/>
</dbReference>
<dbReference type="Gene3D" id="1.25.40.10">
    <property type="entry name" value="Tetratricopeptide repeat domain"/>
    <property type="match status" value="2"/>
</dbReference>
<proteinExistence type="predicted"/>
<dbReference type="PANTHER" id="PTHR31975:SF1">
    <property type="entry name" value="BUD SITE SELECTION PROTEIN 7-RELATED"/>
    <property type="match status" value="1"/>
</dbReference>
<evidence type="ECO:0008006" key="3">
    <source>
        <dbReference type="Google" id="ProtNLM"/>
    </source>
</evidence>
<comment type="caution">
    <text evidence="1">The sequence shown here is derived from an EMBL/GenBank/DDBJ whole genome shotgun (WGS) entry which is preliminary data.</text>
</comment>
<gene>
    <name evidence="1" type="ORF">G210_1865</name>
</gene>
<dbReference type="InterPro" id="IPR011990">
    <property type="entry name" value="TPR-like_helical_dom_sf"/>
</dbReference>
<keyword evidence="2" id="KW-1185">Reference proteome</keyword>
<reference evidence="1 2" key="1">
    <citation type="submission" date="2013-02" db="EMBL/GenBank/DDBJ databases">
        <title>Genome sequence of Candida maltosa Xu316, a potential industrial strain for xylitol and ethanol production.</title>
        <authorList>
            <person name="Yu J."/>
            <person name="Wang Q."/>
            <person name="Geng X."/>
            <person name="Bao W."/>
            <person name="He P."/>
            <person name="Cai J."/>
        </authorList>
    </citation>
    <scope>NUCLEOTIDE SEQUENCE [LARGE SCALE GENOMIC DNA]</scope>
    <source>
        <strain evidence="2">Xu316</strain>
    </source>
</reference>
<evidence type="ECO:0000313" key="2">
    <source>
        <dbReference type="Proteomes" id="UP000011777"/>
    </source>
</evidence>
<accession>M3IMV5</accession>
<dbReference type="STRING" id="1245528.M3IMV5"/>
<dbReference type="AlphaFoldDB" id="M3IMV5"/>
<dbReference type="HOGENOM" id="CLU_014275_0_0_1"/>
<protein>
    <recommendedName>
        <fullName evidence="3">Chitin biosynthesis protein CHS6</fullName>
    </recommendedName>
</protein>
<dbReference type="InterPro" id="IPR015374">
    <property type="entry name" value="ChAPs"/>
</dbReference>
<organism evidence="1 2">
    <name type="scientific">Candida maltosa (strain Xu316)</name>
    <name type="common">Yeast</name>
    <dbReference type="NCBI Taxonomy" id="1245528"/>
    <lineage>
        <taxon>Eukaryota</taxon>
        <taxon>Fungi</taxon>
        <taxon>Dikarya</taxon>
        <taxon>Ascomycota</taxon>
        <taxon>Saccharomycotina</taxon>
        <taxon>Pichiomycetes</taxon>
        <taxon>Debaryomycetaceae</taxon>
        <taxon>Candida/Lodderomyces clade</taxon>
        <taxon>Candida</taxon>
    </lineage>
</organism>
<dbReference type="Pfam" id="PF09295">
    <property type="entry name" value="ChAPs"/>
    <property type="match status" value="1"/>
</dbReference>
<dbReference type="OrthoDB" id="434695at2759"/>